<protein>
    <submittedName>
        <fullName evidence="2">Uncharacterized protein</fullName>
    </submittedName>
</protein>
<evidence type="ECO:0000313" key="2">
    <source>
        <dbReference type="EMBL" id="CAE0830991.1"/>
    </source>
</evidence>
<sequence length="111" mass="11735">MLSRPGDSVSWGSMRPGEGGGTATWGCVHVVSPQVEARVKRKKIIDGAENRSFATKMAHGGHAYRAGKEFSGGLKRHRQTQGTHGETRSHSSNVLFFASVLIATSKGEGGG</sequence>
<evidence type="ECO:0000256" key="1">
    <source>
        <dbReference type="SAM" id="MobiDB-lite"/>
    </source>
</evidence>
<reference evidence="2" key="1">
    <citation type="submission" date="2021-01" db="EMBL/GenBank/DDBJ databases">
        <authorList>
            <person name="Corre E."/>
            <person name="Pelletier E."/>
            <person name="Niang G."/>
            <person name="Scheremetjew M."/>
            <person name="Finn R."/>
            <person name="Kale V."/>
            <person name="Holt S."/>
            <person name="Cochrane G."/>
            <person name="Meng A."/>
            <person name="Brown T."/>
            <person name="Cohen L."/>
        </authorList>
    </citation>
    <scope>NUCLEOTIDE SEQUENCE</scope>
    <source>
        <strain evidence="2">CCMP1594</strain>
    </source>
</reference>
<dbReference type="EMBL" id="HBJA01122725">
    <property type="protein sequence ID" value="CAE0830991.1"/>
    <property type="molecule type" value="Transcribed_RNA"/>
</dbReference>
<proteinExistence type="predicted"/>
<name>A0A7S4LI73_9EUGL</name>
<dbReference type="AlphaFoldDB" id="A0A7S4LI73"/>
<feature type="region of interest" description="Disordered" evidence="1">
    <location>
        <begin position="1"/>
        <end position="23"/>
    </location>
</feature>
<feature type="region of interest" description="Disordered" evidence="1">
    <location>
        <begin position="70"/>
        <end position="90"/>
    </location>
</feature>
<organism evidence="2">
    <name type="scientific">Eutreptiella gymnastica</name>
    <dbReference type="NCBI Taxonomy" id="73025"/>
    <lineage>
        <taxon>Eukaryota</taxon>
        <taxon>Discoba</taxon>
        <taxon>Euglenozoa</taxon>
        <taxon>Euglenida</taxon>
        <taxon>Spirocuta</taxon>
        <taxon>Euglenophyceae</taxon>
        <taxon>Eutreptiales</taxon>
        <taxon>Eutreptiaceae</taxon>
        <taxon>Eutreptiella</taxon>
    </lineage>
</organism>
<gene>
    <name evidence="2" type="ORF">EGYM00163_LOCUS42273</name>
</gene>
<accession>A0A7S4LI73</accession>
<feature type="compositionally biased region" description="Polar residues" evidence="1">
    <location>
        <begin position="80"/>
        <end position="90"/>
    </location>
</feature>